<organism evidence="2 3">
    <name type="scientific">Puccinia striiformis</name>
    <dbReference type="NCBI Taxonomy" id="27350"/>
    <lineage>
        <taxon>Eukaryota</taxon>
        <taxon>Fungi</taxon>
        <taxon>Dikarya</taxon>
        <taxon>Basidiomycota</taxon>
        <taxon>Pucciniomycotina</taxon>
        <taxon>Pucciniomycetes</taxon>
        <taxon>Pucciniales</taxon>
        <taxon>Pucciniaceae</taxon>
        <taxon>Puccinia</taxon>
    </lineage>
</organism>
<evidence type="ECO:0000313" key="2">
    <source>
        <dbReference type="EMBL" id="POW01648.1"/>
    </source>
</evidence>
<sequence length="124" mass="13180">MGGGHKLVSLAGQWRHLGRFGGLCGRSGGSTPYFGYLAGLAAHGLHMCNILGRGSPDIASREFTALLARHPVVILKSIPKLMLLDGDAGGFEAAKAYQFGTKKQAYQVDMNAPQAQLISVRLRS</sequence>
<reference evidence="2" key="1">
    <citation type="submission" date="2017-12" db="EMBL/GenBank/DDBJ databases">
        <title>Gene loss provides genomic basis for host adaptation in cereal stripe rust fungi.</title>
        <authorList>
            <person name="Xia C."/>
        </authorList>
    </citation>
    <scope>NUCLEOTIDE SEQUENCE [LARGE SCALE GENOMIC DNA]</scope>
    <source>
        <strain evidence="2">93-210</strain>
    </source>
</reference>
<comment type="caution">
    <text evidence="2">The sequence shown here is derived from an EMBL/GenBank/DDBJ whole genome shotgun (WGS) entry which is preliminary data.</text>
</comment>
<dbReference type="VEuPathDB" id="FungiDB:PSHT_08158"/>
<dbReference type="Pfam" id="PF21180">
    <property type="entry name" value="TOP6A-Spo11_Toprim"/>
    <property type="match status" value="1"/>
</dbReference>
<keyword evidence="3" id="KW-1185">Reference proteome</keyword>
<evidence type="ECO:0000259" key="1">
    <source>
        <dbReference type="Pfam" id="PF21180"/>
    </source>
</evidence>
<feature type="domain" description="Topoisomerase 6 subunit A/Spo11 TOPRIM" evidence="1">
    <location>
        <begin position="50"/>
        <end position="121"/>
    </location>
</feature>
<proteinExistence type="predicted"/>
<name>A0A2S4UWK4_9BASI</name>
<dbReference type="AlphaFoldDB" id="A0A2S4UWK4"/>
<dbReference type="GO" id="GO:0005694">
    <property type="term" value="C:chromosome"/>
    <property type="evidence" value="ECO:0007669"/>
    <property type="project" value="InterPro"/>
</dbReference>
<dbReference type="Proteomes" id="UP000239156">
    <property type="component" value="Unassembled WGS sequence"/>
</dbReference>
<dbReference type="Gene3D" id="3.40.1360.10">
    <property type="match status" value="1"/>
</dbReference>
<dbReference type="InterPro" id="IPR036078">
    <property type="entry name" value="Spo11/TopoVI_A_sf"/>
</dbReference>
<dbReference type="VEuPathDB" id="FungiDB:PSTT_12342"/>
<protein>
    <recommendedName>
        <fullName evidence="1">Topoisomerase 6 subunit A/Spo11 TOPRIM domain-containing protein</fullName>
    </recommendedName>
</protein>
<dbReference type="GO" id="GO:0003677">
    <property type="term" value="F:DNA binding"/>
    <property type="evidence" value="ECO:0007669"/>
    <property type="project" value="InterPro"/>
</dbReference>
<dbReference type="EMBL" id="PKSL01000155">
    <property type="protein sequence ID" value="POW01648.1"/>
    <property type="molecule type" value="Genomic_DNA"/>
</dbReference>
<gene>
    <name evidence="2" type="ORF">PSTT_12342</name>
</gene>
<evidence type="ECO:0000313" key="3">
    <source>
        <dbReference type="Proteomes" id="UP000239156"/>
    </source>
</evidence>
<dbReference type="InterPro" id="IPR034136">
    <property type="entry name" value="TOPRIM_Topo6A/Spo11"/>
</dbReference>
<dbReference type="SUPFAM" id="SSF56726">
    <property type="entry name" value="DNA topoisomerase IV, alpha subunit"/>
    <property type="match status" value="1"/>
</dbReference>
<accession>A0A2S4UWK4</accession>